<name>A0ABP1G8L6_9CHLO</name>
<reference evidence="2 3" key="1">
    <citation type="submission" date="2024-06" db="EMBL/GenBank/DDBJ databases">
        <authorList>
            <person name="Kraege A."/>
            <person name="Thomma B."/>
        </authorList>
    </citation>
    <scope>NUCLEOTIDE SEQUENCE [LARGE SCALE GENOMIC DNA]</scope>
</reference>
<proteinExistence type="predicted"/>
<accession>A0ABP1G8L6</accession>
<evidence type="ECO:0000313" key="3">
    <source>
        <dbReference type="Proteomes" id="UP001497392"/>
    </source>
</evidence>
<feature type="region of interest" description="Disordered" evidence="1">
    <location>
        <begin position="378"/>
        <end position="447"/>
    </location>
</feature>
<feature type="compositionally biased region" description="Low complexity" evidence="1">
    <location>
        <begin position="389"/>
        <end position="398"/>
    </location>
</feature>
<feature type="region of interest" description="Disordered" evidence="1">
    <location>
        <begin position="195"/>
        <end position="215"/>
    </location>
</feature>
<evidence type="ECO:0000256" key="1">
    <source>
        <dbReference type="SAM" id="MobiDB-lite"/>
    </source>
</evidence>
<evidence type="ECO:0000313" key="2">
    <source>
        <dbReference type="EMBL" id="CAL5227695.1"/>
    </source>
</evidence>
<dbReference type="EMBL" id="CAXHTA020000017">
    <property type="protein sequence ID" value="CAL5227695.1"/>
    <property type="molecule type" value="Genomic_DNA"/>
</dbReference>
<comment type="caution">
    <text evidence="2">The sequence shown here is derived from an EMBL/GenBank/DDBJ whole genome shotgun (WGS) entry which is preliminary data.</text>
</comment>
<organism evidence="2 3">
    <name type="scientific">Coccomyxa viridis</name>
    <dbReference type="NCBI Taxonomy" id="1274662"/>
    <lineage>
        <taxon>Eukaryota</taxon>
        <taxon>Viridiplantae</taxon>
        <taxon>Chlorophyta</taxon>
        <taxon>core chlorophytes</taxon>
        <taxon>Trebouxiophyceae</taxon>
        <taxon>Trebouxiophyceae incertae sedis</taxon>
        <taxon>Coccomyxaceae</taxon>
        <taxon>Coccomyxa</taxon>
    </lineage>
</organism>
<sequence>MHCREGYSAEQRIPQIPGVLTTSLPVASARGIGLAGLKVSLRHAVKDMRGSLGGPHGYVPHHAHLPECPLLTSVPATHGEVASGIYAEPIKAYKLGKGRQSYNMLNVQLYDANDGSRRLEATHAARLEQDGGENGAAFLVQYKHGICLKLVFHLVYSTAEPFQYQDQSLYQWRLVCRDHCHANCPGPILRPISRLGRNGKHSNLPQNKQMNPNGSKDSRYVYLSIDEASSHIGSIRHTFFRLVVGAYDSEDGRLVGTSCSEPIVCISNNDVPKNAPYLPMHIPVSSAWPKWQLVPQQPPAAPVIPAAPAAAAPLAPAAAPPRAAAAAATAAPAHAAAPALAAVPAAVAPLCGAARAIAFRAAPAFAFAAAQRMQIAPAKAPAPAPPSSPGRSASPRSATSQAYLSQPLPPCRTHPTLQPSLVEAPKEWEGDSEDPQEEIEDPRPGAPISSIEEAARAADAFADADAAAALQAMIALRRGGPRSSANTQHMDHAHESMATVPRAPPKQAGDGTFVHHGEAEVADVMHSYHPNPESYPCSRAKKMRLLSAVYLSPAAD</sequence>
<feature type="compositionally biased region" description="Polar residues" evidence="1">
    <location>
        <begin position="201"/>
        <end position="215"/>
    </location>
</feature>
<gene>
    <name evidence="2" type="primary">g10703</name>
    <name evidence="2" type="ORF">VP750_LOCUS9601</name>
</gene>
<keyword evidence="3" id="KW-1185">Reference proteome</keyword>
<protein>
    <submittedName>
        <fullName evidence="2">G10703 protein</fullName>
    </submittedName>
</protein>
<dbReference type="Proteomes" id="UP001497392">
    <property type="component" value="Unassembled WGS sequence"/>
</dbReference>
<feature type="compositionally biased region" description="Acidic residues" evidence="1">
    <location>
        <begin position="430"/>
        <end position="440"/>
    </location>
</feature>